<evidence type="ECO:0000313" key="1">
    <source>
        <dbReference type="EMBL" id="AST93105.1"/>
    </source>
</evidence>
<keyword evidence="2" id="KW-1185">Reference proteome</keyword>
<dbReference type="PANTHER" id="PTHR34387">
    <property type="entry name" value="SLR1258 PROTEIN"/>
    <property type="match status" value="1"/>
</dbReference>
<dbReference type="PANTHER" id="PTHR34387:SF1">
    <property type="entry name" value="PERIPLASMIC IMMUNOGENIC PROTEIN"/>
    <property type="match status" value="1"/>
</dbReference>
<dbReference type="InterPro" id="IPR007497">
    <property type="entry name" value="SIMPL/DUF541"/>
</dbReference>
<evidence type="ECO:0008006" key="3">
    <source>
        <dbReference type="Google" id="ProtNLM"/>
    </source>
</evidence>
<protein>
    <recommendedName>
        <fullName evidence="3">SIMPL domain-containing protein</fullName>
    </recommendedName>
</protein>
<organism evidence="1 2">
    <name type="scientific">Sutcliffiella cohnii</name>
    <dbReference type="NCBI Taxonomy" id="33932"/>
    <lineage>
        <taxon>Bacteria</taxon>
        <taxon>Bacillati</taxon>
        <taxon>Bacillota</taxon>
        <taxon>Bacilli</taxon>
        <taxon>Bacillales</taxon>
        <taxon>Bacillaceae</taxon>
        <taxon>Sutcliffiella</taxon>
    </lineage>
</organism>
<evidence type="ECO:0000313" key="2">
    <source>
        <dbReference type="Proteomes" id="UP000215224"/>
    </source>
</evidence>
<dbReference type="GO" id="GO:0006974">
    <property type="term" value="P:DNA damage response"/>
    <property type="evidence" value="ECO:0007669"/>
    <property type="project" value="TreeGrafter"/>
</dbReference>
<dbReference type="InterPro" id="IPR052022">
    <property type="entry name" value="26kDa_periplasmic_antigen"/>
</dbReference>
<dbReference type="Gene3D" id="3.30.70.2970">
    <property type="entry name" value="Protein of unknown function (DUF541), domain 2"/>
    <property type="match status" value="1"/>
</dbReference>
<dbReference type="Proteomes" id="UP000215224">
    <property type="component" value="Chromosome"/>
</dbReference>
<dbReference type="AlphaFoldDB" id="A0A223KUF1"/>
<name>A0A223KUF1_9BACI</name>
<dbReference type="EMBL" id="CP018866">
    <property type="protein sequence ID" value="AST93105.1"/>
    <property type="molecule type" value="Genomic_DNA"/>
</dbReference>
<dbReference type="Gene3D" id="3.30.110.170">
    <property type="entry name" value="Protein of unknown function (DUF541), domain 1"/>
    <property type="match status" value="1"/>
</dbReference>
<reference evidence="1 2" key="1">
    <citation type="submission" date="2016-12" db="EMBL/GenBank/DDBJ databases">
        <title>The whole genome sequencing and assembly of Bacillus cohnii DSM 6307T strain.</title>
        <authorList>
            <person name="Lee Y.-J."/>
            <person name="Yi H."/>
            <person name="Bahn Y.-S."/>
            <person name="Kim J.F."/>
            <person name="Lee D.-W."/>
        </authorList>
    </citation>
    <scope>NUCLEOTIDE SEQUENCE [LARGE SCALE GENOMIC DNA]</scope>
    <source>
        <strain evidence="1 2">DSM 6307</strain>
    </source>
</reference>
<gene>
    <name evidence="1" type="ORF">BC6307_18490</name>
</gene>
<accession>A0A223KUF1</accession>
<proteinExistence type="predicted"/>
<dbReference type="KEGG" id="bcoh:BC6307_18490"/>
<dbReference type="Pfam" id="PF04402">
    <property type="entry name" value="SIMPL"/>
    <property type="match status" value="1"/>
</dbReference>
<dbReference type="STRING" id="1314751.GCA_001591425_03443"/>
<sequence length="210" mass="23565">MFLMIKHARKIIVRGTNVMKARADIALLNIGILTSNENATQAQEENRIRANQMITALVEAGIARNDIETTSYTVFPRYTDHPEGALISTYEVRHMFQITVRDIEKAGIIYDVAFQNGANISEAIVFKVSNEEALYRRVLQFAVQDAYQKATAISKVIGVPLNPIPLKVEEIKETIFYGATTFSLQESATPTPIEPRNIEIVANVQVEFTY</sequence>